<dbReference type="RefSeq" id="WP_203898760.1">
    <property type="nucleotide sequence ID" value="NZ_BOPF01000006.1"/>
</dbReference>
<evidence type="ECO:0000313" key="4">
    <source>
        <dbReference type="Proteomes" id="UP000619260"/>
    </source>
</evidence>
<dbReference type="GO" id="GO:0071949">
    <property type="term" value="F:FAD binding"/>
    <property type="evidence" value="ECO:0007669"/>
    <property type="project" value="InterPro"/>
</dbReference>
<evidence type="ECO:0000256" key="1">
    <source>
        <dbReference type="SAM" id="MobiDB-lite"/>
    </source>
</evidence>
<feature type="compositionally biased region" description="Basic and acidic residues" evidence="1">
    <location>
        <begin position="359"/>
        <end position="371"/>
    </location>
</feature>
<dbReference type="Gene3D" id="3.30.9.10">
    <property type="entry name" value="D-Amino Acid Oxidase, subunit A, domain 2"/>
    <property type="match status" value="1"/>
</dbReference>
<keyword evidence="4" id="KW-1185">Reference proteome</keyword>
<feature type="domain" description="FAD-binding" evidence="2">
    <location>
        <begin position="14"/>
        <end position="330"/>
    </location>
</feature>
<dbReference type="SUPFAM" id="SSF51905">
    <property type="entry name" value="FAD/NAD(P)-binding domain"/>
    <property type="match status" value="1"/>
</dbReference>
<feature type="region of interest" description="Disordered" evidence="1">
    <location>
        <begin position="359"/>
        <end position="378"/>
    </location>
</feature>
<dbReference type="Proteomes" id="UP000619260">
    <property type="component" value="Unassembled WGS sequence"/>
</dbReference>
<comment type="caution">
    <text evidence="3">The sequence shown here is derived from an EMBL/GenBank/DDBJ whole genome shotgun (WGS) entry which is preliminary data.</text>
</comment>
<organism evidence="3 4">
    <name type="scientific">Virgisporangium aliadipatigenens</name>
    <dbReference type="NCBI Taxonomy" id="741659"/>
    <lineage>
        <taxon>Bacteria</taxon>
        <taxon>Bacillati</taxon>
        <taxon>Actinomycetota</taxon>
        <taxon>Actinomycetes</taxon>
        <taxon>Micromonosporales</taxon>
        <taxon>Micromonosporaceae</taxon>
        <taxon>Virgisporangium</taxon>
    </lineage>
</organism>
<dbReference type="PANTHER" id="PTHR46865:SF2">
    <property type="entry name" value="MONOOXYGENASE"/>
    <property type="match status" value="1"/>
</dbReference>
<dbReference type="Gene3D" id="3.50.50.60">
    <property type="entry name" value="FAD/NAD(P)-binding domain"/>
    <property type="match status" value="1"/>
</dbReference>
<sequence length="395" mass="42436">MVQAGKRFGSARRILVAGASVAGLTVAHWLDRYGFEVTVVERSAGLRPGGQALDVRGPALEVARRMGVLEEFRERTTALRGMSMVDGSGAEIYRTTERTLTGGRLDSEDLEVLRDDLVDVLHAACGSGVRFVFGDRITALTQDEGGVEVEFEAGAPARYDVVIGADGAHSGTRRLAFGPEEAFVRYMGGYVAIMTVPNFLGLDRWQTFLMDGDVGAGLIGPDGSGTARAYLGFESAEPVGYDHRDEDAQKRLLAERAAGLGWVVPQILEHLRDASGFHFDARIQVVMEHWTKGRIALVGDAGYAVSLTTGQGASMAMVGAYVLAGEIAASGGDPAAGIARYEDALREYVLRNQAAARDLNDRNHNDDDRSGPGDFTDFGTLVEEMSLKDYPARLT</sequence>
<accession>A0A8J4DP72</accession>
<dbReference type="PRINTS" id="PR00420">
    <property type="entry name" value="RNGMNOXGNASE"/>
</dbReference>
<dbReference type="Pfam" id="PF01494">
    <property type="entry name" value="FAD_binding_3"/>
    <property type="match status" value="1"/>
</dbReference>
<dbReference type="EMBL" id="BOPF01000006">
    <property type="protein sequence ID" value="GIJ45219.1"/>
    <property type="molecule type" value="Genomic_DNA"/>
</dbReference>
<protein>
    <recommendedName>
        <fullName evidence="2">FAD-binding domain-containing protein</fullName>
    </recommendedName>
</protein>
<gene>
    <name evidence="3" type="ORF">Val02_21050</name>
</gene>
<dbReference type="InterPro" id="IPR051704">
    <property type="entry name" value="FAD_aromatic-hydroxylase"/>
</dbReference>
<dbReference type="InterPro" id="IPR002938">
    <property type="entry name" value="FAD-bd"/>
</dbReference>
<name>A0A8J4DP72_9ACTN</name>
<evidence type="ECO:0000259" key="2">
    <source>
        <dbReference type="Pfam" id="PF01494"/>
    </source>
</evidence>
<dbReference type="AlphaFoldDB" id="A0A8J4DP72"/>
<evidence type="ECO:0000313" key="3">
    <source>
        <dbReference type="EMBL" id="GIJ45219.1"/>
    </source>
</evidence>
<dbReference type="PANTHER" id="PTHR46865">
    <property type="entry name" value="OXIDOREDUCTASE-RELATED"/>
    <property type="match status" value="1"/>
</dbReference>
<reference evidence="3" key="1">
    <citation type="submission" date="2021-01" db="EMBL/GenBank/DDBJ databases">
        <title>Whole genome shotgun sequence of Virgisporangium aliadipatigenens NBRC 105644.</title>
        <authorList>
            <person name="Komaki H."/>
            <person name="Tamura T."/>
        </authorList>
    </citation>
    <scope>NUCLEOTIDE SEQUENCE</scope>
    <source>
        <strain evidence="3">NBRC 105644</strain>
    </source>
</reference>
<proteinExistence type="predicted"/>
<dbReference type="InterPro" id="IPR036188">
    <property type="entry name" value="FAD/NAD-bd_sf"/>
</dbReference>